<dbReference type="InterPro" id="IPR050464">
    <property type="entry name" value="Zeta_carotene_desat/Oxidored"/>
</dbReference>
<comment type="cofactor">
    <cofactor evidence="1">
        <name>FAD</name>
        <dbReference type="ChEBI" id="CHEBI:57692"/>
    </cofactor>
</comment>
<name>A0A150PHD1_SORCE</name>
<feature type="binding site" evidence="3">
    <location>
        <begin position="82"/>
        <end position="85"/>
    </location>
    <ligand>
        <name>FAD</name>
        <dbReference type="ChEBI" id="CHEBI:57692"/>
    </ligand>
</feature>
<dbReference type="Proteomes" id="UP000075420">
    <property type="component" value="Unassembled WGS sequence"/>
</dbReference>
<protein>
    <recommendedName>
        <fullName evidence="4">Amine oxidase domain-containing protein</fullName>
    </recommendedName>
</protein>
<dbReference type="SUPFAM" id="SSF51905">
    <property type="entry name" value="FAD/NAD(P)-binding domain"/>
    <property type="match status" value="1"/>
</dbReference>
<dbReference type="InterPro" id="IPR036188">
    <property type="entry name" value="FAD/NAD-bd_sf"/>
</dbReference>
<dbReference type="PANTHER" id="PTHR42923:SF43">
    <property type="entry name" value="AMINE OXIDASE"/>
    <property type="match status" value="1"/>
</dbReference>
<dbReference type="Gene3D" id="3.50.50.60">
    <property type="entry name" value="FAD/NAD(P)-binding domain"/>
    <property type="match status" value="1"/>
</dbReference>
<proteinExistence type="predicted"/>
<dbReference type="EMBL" id="JELY01001643">
    <property type="protein sequence ID" value="KYF55085.1"/>
    <property type="molecule type" value="Genomic_DNA"/>
</dbReference>
<feature type="domain" description="Amine oxidase" evidence="4">
    <location>
        <begin position="43"/>
        <end position="493"/>
    </location>
</feature>
<dbReference type="Pfam" id="PF01593">
    <property type="entry name" value="Amino_oxidase"/>
    <property type="match status" value="1"/>
</dbReference>
<sequence>MIGRRMIPEHPSVPDTIGPRNPCDAARLPCGAARRVLVVGGGVAGLSAALELAERGYRVTLKEAAAVLGGRLHTRDERLRTGTFRVEHGLHMWFWQYYNFFDIIRRLGRERCFRPLEEVYYEFKAYRPEVVRSVGPYPFNVINVVRESPNLSLLDVAGARGALGDMIRYDHDLNHRRFDDETFEAWGRRARVSRRFWDIVMAPVASVTLNDPARVSAAEMLLYMHLFFLGHPRAFRRLVATVDHGTALIDPWVARLCSLGATVEVSAPVAGLLLEAGRAVGEVGSPARHDAVVLASDVGGLHRILAGTVACDAASAAALAALRARLRRLAVAPPYHVLRGWFDRPIRRRPVEAVIETPQHRPINLIAIFSMLEEQSAAWARERGGSVVELHLYNTPELGGLAADVVHESIRGQVEQILPELRGARALDLSLGAFQNFTSLEVGQGKSRPTSDAAILAGIPNLALAGDWVHTRYPSALMERAVSTGREAANHILFADRVREVPLSAARKRGPGVLPRFG</sequence>
<evidence type="ECO:0000313" key="6">
    <source>
        <dbReference type="Proteomes" id="UP000075420"/>
    </source>
</evidence>
<gene>
    <name evidence="5" type="ORF">BE08_05555</name>
</gene>
<evidence type="ECO:0000256" key="3">
    <source>
        <dbReference type="PIRSR" id="PIRSR601613-1"/>
    </source>
</evidence>
<reference evidence="5 6" key="1">
    <citation type="submission" date="2014-02" db="EMBL/GenBank/DDBJ databases">
        <title>The small core and large imbalanced accessory genome model reveals a collaborative survival strategy of Sorangium cellulosum strains in nature.</title>
        <authorList>
            <person name="Han K."/>
            <person name="Peng R."/>
            <person name="Blom J."/>
            <person name="Li Y.-Z."/>
        </authorList>
    </citation>
    <scope>NUCLEOTIDE SEQUENCE [LARGE SCALE GENOMIC DNA]</scope>
    <source>
        <strain evidence="5 6">So0157-25</strain>
    </source>
</reference>
<organism evidence="5 6">
    <name type="scientific">Sorangium cellulosum</name>
    <name type="common">Polyangium cellulosum</name>
    <dbReference type="NCBI Taxonomy" id="56"/>
    <lineage>
        <taxon>Bacteria</taxon>
        <taxon>Pseudomonadati</taxon>
        <taxon>Myxococcota</taxon>
        <taxon>Polyangia</taxon>
        <taxon>Polyangiales</taxon>
        <taxon>Polyangiaceae</taxon>
        <taxon>Sorangium</taxon>
    </lineage>
</organism>
<feature type="binding site" evidence="3">
    <location>
        <begin position="63"/>
        <end position="64"/>
    </location>
    <ligand>
        <name>FAD</name>
        <dbReference type="ChEBI" id="CHEBI:57692"/>
    </ligand>
</feature>
<accession>A0A150PHD1</accession>
<comment type="caution">
    <text evidence="5">The sequence shown here is derived from an EMBL/GenBank/DDBJ whole genome shotgun (WGS) entry which is preliminary data.</text>
</comment>
<dbReference type="PRINTS" id="PR00757">
    <property type="entry name" value="AMINEOXDASEF"/>
</dbReference>
<dbReference type="AlphaFoldDB" id="A0A150PHD1"/>
<evidence type="ECO:0000256" key="2">
    <source>
        <dbReference type="ARBA" id="ARBA00023002"/>
    </source>
</evidence>
<evidence type="ECO:0000256" key="1">
    <source>
        <dbReference type="ARBA" id="ARBA00001974"/>
    </source>
</evidence>
<dbReference type="PANTHER" id="PTHR42923">
    <property type="entry name" value="PROTOPORPHYRINOGEN OXIDASE"/>
    <property type="match status" value="1"/>
</dbReference>
<evidence type="ECO:0000313" key="5">
    <source>
        <dbReference type="EMBL" id="KYF55085.1"/>
    </source>
</evidence>
<dbReference type="InterPro" id="IPR002937">
    <property type="entry name" value="Amino_oxidase"/>
</dbReference>
<dbReference type="GO" id="GO:0016491">
    <property type="term" value="F:oxidoreductase activity"/>
    <property type="evidence" value="ECO:0007669"/>
    <property type="project" value="UniProtKB-KW"/>
</dbReference>
<evidence type="ECO:0000259" key="4">
    <source>
        <dbReference type="Pfam" id="PF01593"/>
    </source>
</evidence>
<dbReference type="InterPro" id="IPR001613">
    <property type="entry name" value="Flavin_amine_oxidase"/>
</dbReference>
<feature type="binding site" evidence="3">
    <location>
        <position position="85"/>
    </location>
    <ligand>
        <name>substrate</name>
    </ligand>
</feature>
<keyword evidence="2" id="KW-0560">Oxidoreductase</keyword>